<dbReference type="AlphaFoldDB" id="Q9LAU0"/>
<dbReference type="Gene3D" id="1.10.287.1120">
    <property type="entry name" value="Bipartite methylase S protein"/>
    <property type="match status" value="1"/>
</dbReference>
<comment type="similarity">
    <text evidence="1">Belongs to the type-I restriction system S methylase family.</text>
</comment>
<keyword evidence="4" id="KW-0175">Coiled coil</keyword>
<accession>Q9LAU0</accession>
<dbReference type="InterPro" id="IPR000055">
    <property type="entry name" value="Restrct_endonuc_typeI_TRD"/>
</dbReference>
<feature type="coiled-coil region" evidence="4">
    <location>
        <begin position="185"/>
        <end position="212"/>
    </location>
</feature>
<dbReference type="EMBL" id="AF097472">
    <property type="protein sequence ID" value="AAF66082.1"/>
    <property type="molecule type" value="Genomic_DNA"/>
</dbReference>
<dbReference type="PANTHER" id="PTHR30408">
    <property type="entry name" value="TYPE-1 RESTRICTION ENZYME ECOKI SPECIFICITY PROTEIN"/>
    <property type="match status" value="1"/>
</dbReference>
<dbReference type="SUPFAM" id="SSF116734">
    <property type="entry name" value="DNA methylase specificity domain"/>
    <property type="match status" value="2"/>
</dbReference>
<evidence type="ECO:0000313" key="6">
    <source>
        <dbReference type="EMBL" id="AAF66082.1"/>
    </source>
</evidence>
<evidence type="ECO:0000256" key="3">
    <source>
        <dbReference type="ARBA" id="ARBA00023125"/>
    </source>
</evidence>
<evidence type="ECO:0000259" key="5">
    <source>
        <dbReference type="Pfam" id="PF01420"/>
    </source>
</evidence>
<keyword evidence="6" id="KW-0614">Plasmid</keyword>
<dbReference type="InterPro" id="IPR044946">
    <property type="entry name" value="Restrct_endonuc_typeI_TRD_sf"/>
</dbReference>
<evidence type="ECO:0000256" key="2">
    <source>
        <dbReference type="ARBA" id="ARBA00022747"/>
    </source>
</evidence>
<keyword evidence="3" id="KW-0238">DNA-binding</keyword>
<protein>
    <submittedName>
        <fullName evidence="6">Type IC HsdS subunit</fullName>
    </submittedName>
</protein>
<dbReference type="GO" id="GO:0003677">
    <property type="term" value="F:DNA binding"/>
    <property type="evidence" value="ECO:0007669"/>
    <property type="project" value="UniProtKB-KW"/>
</dbReference>
<dbReference type="InterPro" id="IPR052021">
    <property type="entry name" value="Type-I_RS_S_subunit"/>
</dbReference>
<name>Q9LAU0_LACLC</name>
<dbReference type="REBASE" id="4281">
    <property type="entry name" value="S.LlaW12I"/>
</dbReference>
<organism evidence="6">
    <name type="scientific">Lactococcus lactis subsp. cremoris</name>
    <name type="common">Streptococcus cremoris</name>
    <dbReference type="NCBI Taxonomy" id="1359"/>
    <lineage>
        <taxon>Bacteria</taxon>
        <taxon>Bacillati</taxon>
        <taxon>Bacillota</taxon>
        <taxon>Bacilli</taxon>
        <taxon>Lactobacillales</taxon>
        <taxon>Streptococcaceae</taxon>
        <taxon>Lactococcus</taxon>
    </lineage>
</organism>
<reference evidence="6" key="1">
    <citation type="journal article" date="2000" name="Plasmid">
        <title>Characterization of a novel plasmid-encoded HsdS subunit, S.LlaW12I, from Lactococcus lactis W12.</title>
        <authorList>
            <person name="Madsen A."/>
            <person name="Westphal C."/>
            <person name="Josephsen J."/>
        </authorList>
    </citation>
    <scope>NUCLEOTIDE SEQUENCE</scope>
    <source>
        <strain evidence="6">W12</strain>
        <plasmid evidence="6">pAW122</plasmid>
    </source>
</reference>
<dbReference type="PANTHER" id="PTHR30408:SF12">
    <property type="entry name" value="TYPE I RESTRICTION ENZYME MJAVIII SPECIFICITY SUBUNIT"/>
    <property type="match status" value="1"/>
</dbReference>
<feature type="domain" description="Type I restriction modification DNA specificity" evidence="5">
    <location>
        <begin position="26"/>
        <end position="203"/>
    </location>
</feature>
<feature type="domain" description="Type I restriction modification DNA specificity" evidence="5">
    <location>
        <begin position="231"/>
        <end position="410"/>
    </location>
</feature>
<sequence>MVGTMAKIDDSVKKKVPELRFPGFTDDWEERKLKDVTERVRSNDGRMDLPTLTMSASSGWLDQKDRFSGDISGKEKKNYTLLKKGELSYNHGNSKLAKYGVVFSLTNYEEALVPRVYHSFKALENTSADFIEYMFSTKLPDRELGKLISSGARMDGLLNINYDDFMNIHISIPNYEEQILMSAFFRKLDENIALHQRKLDLLKEQKKGYLQKMFPKNGEKVPELRFAGFADDWEERKLGDIGDTFTGLTGKTKEDFGHGSAKFVTYVNVFQNPIATLDQLDAVEIDEKQNQVQKGDVFFTTSSETPEEVGMSSVWTYDTKNVYLNSFTFGYRPRVSFDLNYMASMLRSPSIRKKITFLAQGISRYNISKTKMLEIEIPAPNLSEQKKIGSFFKLLDDTIALHQRKLDLLKEQKKGFLQKMFV</sequence>
<dbReference type="CDD" id="cd17252">
    <property type="entry name" value="RMtype1_S_EcoKI-TRD1-CR1_like"/>
    <property type="match status" value="1"/>
</dbReference>
<geneLocation type="plasmid" evidence="6">
    <name>pAW122</name>
</geneLocation>
<gene>
    <name evidence="6" type="primary">hsdS</name>
</gene>
<proteinExistence type="inferred from homology"/>
<dbReference type="Pfam" id="PF01420">
    <property type="entry name" value="Methylase_S"/>
    <property type="match status" value="2"/>
</dbReference>
<evidence type="ECO:0000256" key="4">
    <source>
        <dbReference type="SAM" id="Coils"/>
    </source>
</evidence>
<reference evidence="6" key="2">
    <citation type="submission" date="2001-03" db="EMBL/GenBank/DDBJ databases">
        <title>An Abortive Infection Mechanism of Lactococcus lactis, AbiS1, not dependent on a protein.</title>
        <authorList>
            <person name="Madsen A."/>
            <person name="Josephsen J."/>
        </authorList>
    </citation>
    <scope>NUCLEOTIDE SEQUENCE</scope>
    <source>
        <strain evidence="6">W12</strain>
        <plasmid evidence="6">pAW122</plasmid>
    </source>
</reference>
<dbReference type="GO" id="GO:0009307">
    <property type="term" value="P:DNA restriction-modification system"/>
    <property type="evidence" value="ECO:0007669"/>
    <property type="project" value="UniProtKB-KW"/>
</dbReference>
<dbReference type="Gene3D" id="3.90.220.20">
    <property type="entry name" value="DNA methylase specificity domains"/>
    <property type="match status" value="2"/>
</dbReference>
<evidence type="ECO:0000256" key="1">
    <source>
        <dbReference type="ARBA" id="ARBA00010923"/>
    </source>
</evidence>
<keyword evidence="2" id="KW-0680">Restriction system</keyword>